<sequence>MSFETLKVTTGDGICRIVFDRPQVGNAINAQMIEDFGAVLAQCASEDTSDGKPVTVVVIEGGEDVFCAGGDFEAVTENGSAGDPEPLYDVWRMLAEGPFVTISLVKGRANAGGVGFVAASDIVIAGKGASFGLSELLFGLFPACVLPFLIRRIVRQKAHYMTLMTKPVSAADAHETGLVDVLADDPEAALRQHLARLKHLTRPAIARYKAYMATCSGNPDADKPAALAANRAVFSDPDVLAGIRRYVTELKLPWEE</sequence>
<dbReference type="SUPFAM" id="SSF52096">
    <property type="entry name" value="ClpP/crotonase"/>
    <property type="match status" value="1"/>
</dbReference>
<dbReference type="PANTHER" id="PTHR42964:SF1">
    <property type="entry name" value="POLYKETIDE BIOSYNTHESIS ENOYL-COA HYDRATASE PKSH-RELATED"/>
    <property type="match status" value="1"/>
</dbReference>
<dbReference type="InterPro" id="IPR001753">
    <property type="entry name" value="Enoyl-CoA_hydra/iso"/>
</dbReference>
<dbReference type="Gene3D" id="3.90.226.10">
    <property type="entry name" value="2-enoyl-CoA Hydratase, Chain A, domain 1"/>
    <property type="match status" value="1"/>
</dbReference>
<dbReference type="AlphaFoldDB" id="A0A926NVQ5"/>
<dbReference type="GO" id="GO:0003824">
    <property type="term" value="F:catalytic activity"/>
    <property type="evidence" value="ECO:0007669"/>
    <property type="project" value="UniProtKB-ARBA"/>
</dbReference>
<evidence type="ECO:0000313" key="3">
    <source>
        <dbReference type="Proteomes" id="UP000598467"/>
    </source>
</evidence>
<protein>
    <submittedName>
        <fullName evidence="2">Enoyl-CoA hydratase/isomerase</fullName>
    </submittedName>
</protein>
<accession>A0A926NVQ5</accession>
<proteinExistence type="inferred from homology"/>
<dbReference type="NCBIfam" id="NF005498">
    <property type="entry name" value="PRK07112.1"/>
    <property type="match status" value="1"/>
</dbReference>
<reference evidence="2" key="1">
    <citation type="submission" date="2020-05" db="EMBL/GenBank/DDBJ databases">
        <title>Identification of trans-AT polyketide cluster in two marine bacteria, producers of a novel glutaramide-containing polyketide sesbanimide D and analogs.</title>
        <authorList>
            <person name="Kacar D."/>
            <person name="Rodriguez P."/>
            <person name="Canedo L."/>
            <person name="Gonzalez E."/>
            <person name="Galan B."/>
            <person name="De La Calle F."/>
            <person name="Garcia J.L."/>
        </authorList>
    </citation>
    <scope>NUCLEOTIDE SEQUENCE</scope>
    <source>
        <strain evidence="2">PHM038</strain>
    </source>
</reference>
<gene>
    <name evidence="2" type="ORF">HK439_00270</name>
</gene>
<name>A0A926NVQ5_9HYPH</name>
<dbReference type="Proteomes" id="UP000598467">
    <property type="component" value="Unassembled WGS sequence"/>
</dbReference>
<dbReference type="CDD" id="cd06558">
    <property type="entry name" value="crotonase-like"/>
    <property type="match status" value="1"/>
</dbReference>
<dbReference type="EMBL" id="JABFCZ010000001">
    <property type="protein sequence ID" value="MBD1544683.1"/>
    <property type="molecule type" value="Genomic_DNA"/>
</dbReference>
<dbReference type="InterPro" id="IPR029045">
    <property type="entry name" value="ClpP/crotonase-like_dom_sf"/>
</dbReference>
<dbReference type="PANTHER" id="PTHR42964">
    <property type="entry name" value="ENOYL-COA HYDRATASE"/>
    <property type="match status" value="1"/>
</dbReference>
<evidence type="ECO:0000256" key="1">
    <source>
        <dbReference type="ARBA" id="ARBA00005254"/>
    </source>
</evidence>
<comment type="similarity">
    <text evidence="1">Belongs to the enoyl-CoA hydratase/isomerase family.</text>
</comment>
<dbReference type="InterPro" id="IPR051683">
    <property type="entry name" value="Enoyl-CoA_Hydratase/Isomerase"/>
</dbReference>
<evidence type="ECO:0000313" key="2">
    <source>
        <dbReference type="EMBL" id="MBD1544683.1"/>
    </source>
</evidence>
<dbReference type="RefSeq" id="WP_190289364.1">
    <property type="nucleotide sequence ID" value="NZ_JABFCZ010000001.1"/>
</dbReference>
<organism evidence="2 3">
    <name type="scientific">Roseibium aggregatum</name>
    <dbReference type="NCBI Taxonomy" id="187304"/>
    <lineage>
        <taxon>Bacteria</taxon>
        <taxon>Pseudomonadati</taxon>
        <taxon>Pseudomonadota</taxon>
        <taxon>Alphaproteobacteria</taxon>
        <taxon>Hyphomicrobiales</taxon>
        <taxon>Stappiaceae</taxon>
        <taxon>Roseibium</taxon>
    </lineage>
</organism>
<comment type="caution">
    <text evidence="2">The sequence shown here is derived from an EMBL/GenBank/DDBJ whole genome shotgun (WGS) entry which is preliminary data.</text>
</comment>
<dbReference type="Pfam" id="PF00378">
    <property type="entry name" value="ECH_1"/>
    <property type="match status" value="1"/>
</dbReference>